<accession>A0A9Q5I4G5</accession>
<dbReference type="SUPFAM" id="SSF53474">
    <property type="entry name" value="alpha/beta-Hydrolases"/>
    <property type="match status" value="1"/>
</dbReference>
<evidence type="ECO:0000313" key="3">
    <source>
        <dbReference type="EMBL" id="OCB91012.1"/>
    </source>
</evidence>
<dbReference type="InterPro" id="IPR000073">
    <property type="entry name" value="AB_hydrolase_1"/>
</dbReference>
<dbReference type="AlphaFoldDB" id="A0A9Q5I4G5"/>
<dbReference type="Proteomes" id="UP000757232">
    <property type="component" value="Unassembled WGS sequence"/>
</dbReference>
<evidence type="ECO:0000259" key="2">
    <source>
        <dbReference type="Pfam" id="PF12697"/>
    </source>
</evidence>
<reference evidence="3" key="1">
    <citation type="submission" date="2016-06" db="EMBL/GenBank/DDBJ databases">
        <title>Draft Genome sequence of the fungus Inonotus baumii.</title>
        <authorList>
            <person name="Zhu H."/>
            <person name="Lin W."/>
        </authorList>
    </citation>
    <scope>NUCLEOTIDE SEQUENCE</scope>
    <source>
        <strain evidence="3">821</strain>
    </source>
</reference>
<sequence>MATVRSAPVDDAGTTLAFIDSGPPPGNIYTTVVLVHGHSYNSKTFIRLLPLAPSYNLRIIAINRRDYTGSTQLSDADIALLFSSNTEDHKQFLRSRGLEIARFLAWVIDELKIPPAASQRDGARDGGLTLLGWSLGSITTLAFLRHLSSFSKELVDKLAPYLKISIIYDSSYATLGYPHPPWMYHPFHDTSIPASERKAAFHAWISAYFFHPYYMSQDPSSVSRTYEQLILRPETDLPTAGTNTAGADTFKLPSYANIEPEVFAAALETFPERSERAFVHSVRSETLLDQLAGGVFLRPSGSSVPELSAPSSDNGQSEQSSNSIPLPDLQVQYLFGTNSPWTSQWCSWQLEAERDLHSKTRQRALDLVRVDGGNHFVRFYTLIYRPPDTMLKLSIQLHWDDPDKFLAVLTGKPGSYEFINVR</sequence>
<evidence type="ECO:0000313" key="4">
    <source>
        <dbReference type="Proteomes" id="UP000757232"/>
    </source>
</evidence>
<gene>
    <name evidence="3" type="ORF">A7U60_g1759</name>
</gene>
<feature type="region of interest" description="Disordered" evidence="1">
    <location>
        <begin position="302"/>
        <end position="324"/>
    </location>
</feature>
<comment type="caution">
    <text evidence="3">The sequence shown here is derived from an EMBL/GenBank/DDBJ whole genome shotgun (WGS) entry which is preliminary data.</text>
</comment>
<dbReference type="Gene3D" id="3.40.50.1820">
    <property type="entry name" value="alpha/beta hydrolase"/>
    <property type="match status" value="1"/>
</dbReference>
<dbReference type="Pfam" id="PF12697">
    <property type="entry name" value="Abhydrolase_6"/>
    <property type="match status" value="1"/>
</dbReference>
<name>A0A9Q5I4G5_SANBA</name>
<feature type="domain" description="AB hydrolase-1" evidence="2">
    <location>
        <begin position="32"/>
        <end position="345"/>
    </location>
</feature>
<evidence type="ECO:0000256" key="1">
    <source>
        <dbReference type="SAM" id="MobiDB-lite"/>
    </source>
</evidence>
<dbReference type="InterPro" id="IPR029058">
    <property type="entry name" value="AB_hydrolase_fold"/>
</dbReference>
<organism evidence="3 4">
    <name type="scientific">Sanghuangporus baumii</name>
    <name type="common">Phellinus baumii</name>
    <dbReference type="NCBI Taxonomy" id="108892"/>
    <lineage>
        <taxon>Eukaryota</taxon>
        <taxon>Fungi</taxon>
        <taxon>Dikarya</taxon>
        <taxon>Basidiomycota</taxon>
        <taxon>Agaricomycotina</taxon>
        <taxon>Agaricomycetes</taxon>
        <taxon>Hymenochaetales</taxon>
        <taxon>Hymenochaetaceae</taxon>
        <taxon>Sanghuangporus</taxon>
    </lineage>
</organism>
<dbReference type="EMBL" id="LNZH02000109">
    <property type="protein sequence ID" value="OCB91012.1"/>
    <property type="molecule type" value="Genomic_DNA"/>
</dbReference>
<keyword evidence="4" id="KW-1185">Reference proteome</keyword>
<dbReference type="OrthoDB" id="3466517at2759"/>
<proteinExistence type="predicted"/>
<protein>
    <submittedName>
        <fullName evidence="3">Alpha/beta-hydrolase</fullName>
    </submittedName>
</protein>